<dbReference type="Pfam" id="PF08327">
    <property type="entry name" value="AHSA1"/>
    <property type="match status" value="2"/>
</dbReference>
<dbReference type="Gene3D" id="3.30.530.20">
    <property type="match status" value="2"/>
</dbReference>
<evidence type="ECO:0000313" key="4">
    <source>
        <dbReference type="Proteomes" id="UP000607559"/>
    </source>
</evidence>
<dbReference type="AlphaFoldDB" id="A0A8J2XQF3"/>
<evidence type="ECO:0000259" key="2">
    <source>
        <dbReference type="Pfam" id="PF08327"/>
    </source>
</evidence>
<accession>A0A8J2XQF3</accession>
<proteinExistence type="inferred from homology"/>
<keyword evidence="4" id="KW-1185">Reference proteome</keyword>
<feature type="domain" description="Activator of Hsp90 ATPase homologue 1/2-like C-terminal" evidence="2">
    <location>
        <begin position="25"/>
        <end position="135"/>
    </location>
</feature>
<gene>
    <name evidence="3" type="ORF">GCM10011511_04710</name>
</gene>
<dbReference type="EMBL" id="BMJC01000001">
    <property type="protein sequence ID" value="GGA84736.1"/>
    <property type="molecule type" value="Genomic_DNA"/>
</dbReference>
<dbReference type="SUPFAM" id="SSF55961">
    <property type="entry name" value="Bet v1-like"/>
    <property type="match status" value="2"/>
</dbReference>
<comment type="similarity">
    <text evidence="1">Belongs to the AHA1 family.</text>
</comment>
<dbReference type="Proteomes" id="UP000607559">
    <property type="component" value="Unassembled WGS sequence"/>
</dbReference>
<dbReference type="InterPro" id="IPR013538">
    <property type="entry name" value="ASHA1/2-like_C"/>
</dbReference>
<organism evidence="3 4">
    <name type="scientific">Puia dinghuensis</name>
    <dbReference type="NCBI Taxonomy" id="1792502"/>
    <lineage>
        <taxon>Bacteria</taxon>
        <taxon>Pseudomonadati</taxon>
        <taxon>Bacteroidota</taxon>
        <taxon>Chitinophagia</taxon>
        <taxon>Chitinophagales</taxon>
        <taxon>Chitinophagaceae</taxon>
        <taxon>Puia</taxon>
    </lineage>
</organism>
<reference evidence="3" key="1">
    <citation type="journal article" date="2014" name="Int. J. Syst. Evol. Microbiol.">
        <title>Complete genome sequence of Corynebacterium casei LMG S-19264T (=DSM 44701T), isolated from a smear-ripened cheese.</title>
        <authorList>
            <consortium name="US DOE Joint Genome Institute (JGI-PGF)"/>
            <person name="Walter F."/>
            <person name="Albersmeier A."/>
            <person name="Kalinowski J."/>
            <person name="Ruckert C."/>
        </authorList>
    </citation>
    <scope>NUCLEOTIDE SEQUENCE</scope>
    <source>
        <strain evidence="3">CGMCC 1.15448</strain>
    </source>
</reference>
<evidence type="ECO:0000313" key="3">
    <source>
        <dbReference type="EMBL" id="GGA84736.1"/>
    </source>
</evidence>
<protein>
    <recommendedName>
        <fullName evidence="2">Activator of Hsp90 ATPase homologue 1/2-like C-terminal domain-containing protein</fullName>
    </recommendedName>
</protein>
<dbReference type="RefSeq" id="WP_229688734.1">
    <property type="nucleotide sequence ID" value="NZ_BMJC01000001.1"/>
</dbReference>
<sequence>MKKLDFTTTIVVDQTPKEAFEAINNVRGWWSGEIEGLTGKVGDEFTYRYKDLHYSKQRLAELIPGKRVVWQVIESSINFVQDKNEWMDTKIIFDIAVKDDKTQIRFTHEGLIPQQECFEACSNAWTGYITDSLRNFISASRTKDQDFKAVFLVDQTPQEAFDAINNVRGWWSENIEGSTDKPGSEFKYHYEDVHRCEIRIIVLIPARKVVWLVMDNYFKFVEDQSEWKNTMIIFDIAKKDGQTEVRFTHQGLVPQFECYNVCNDAWTYFVRTSLRSLIATGKGGPTRKDEKETRSLSV</sequence>
<comment type="caution">
    <text evidence="3">The sequence shown here is derived from an EMBL/GenBank/DDBJ whole genome shotgun (WGS) entry which is preliminary data.</text>
</comment>
<reference evidence="3" key="2">
    <citation type="submission" date="2020-09" db="EMBL/GenBank/DDBJ databases">
        <authorList>
            <person name="Sun Q."/>
            <person name="Zhou Y."/>
        </authorList>
    </citation>
    <scope>NUCLEOTIDE SEQUENCE</scope>
    <source>
        <strain evidence="3">CGMCC 1.15448</strain>
    </source>
</reference>
<dbReference type="InterPro" id="IPR023393">
    <property type="entry name" value="START-like_dom_sf"/>
</dbReference>
<feature type="domain" description="Activator of Hsp90 ATPase homologue 1/2-like C-terminal" evidence="2">
    <location>
        <begin position="166"/>
        <end position="277"/>
    </location>
</feature>
<evidence type="ECO:0000256" key="1">
    <source>
        <dbReference type="ARBA" id="ARBA00006817"/>
    </source>
</evidence>
<name>A0A8J2XQF3_9BACT</name>
<dbReference type="CDD" id="cd07814">
    <property type="entry name" value="SRPBCC_CalC_Aha1-like"/>
    <property type="match status" value="2"/>
</dbReference>